<evidence type="ECO:0000259" key="11">
    <source>
        <dbReference type="PROSITE" id="PS50211"/>
    </source>
</evidence>
<keyword evidence="8" id="KW-0053">Apoptosis</keyword>
<dbReference type="Gene3D" id="3.30.450.200">
    <property type="match status" value="1"/>
</dbReference>
<dbReference type="InterPro" id="IPR001194">
    <property type="entry name" value="cDENN_dom"/>
</dbReference>
<feature type="compositionally biased region" description="Polar residues" evidence="10">
    <location>
        <begin position="1202"/>
        <end position="1211"/>
    </location>
</feature>
<feature type="region of interest" description="Disordered" evidence="10">
    <location>
        <begin position="625"/>
        <end position="655"/>
    </location>
</feature>
<reference evidence="12" key="1">
    <citation type="submission" date="2021-02" db="EMBL/GenBank/DDBJ databases">
        <authorList>
            <person name="Nowell W R."/>
        </authorList>
    </citation>
    <scope>NUCLEOTIDE SEQUENCE</scope>
    <source>
        <strain evidence="12">Ploen Becks lab</strain>
    </source>
</reference>
<keyword evidence="9" id="KW-0472">Membrane</keyword>
<feature type="compositionally biased region" description="Low complexity" evidence="10">
    <location>
        <begin position="723"/>
        <end position="743"/>
    </location>
</feature>
<dbReference type="Gene3D" id="3.40.50.11500">
    <property type="match status" value="1"/>
</dbReference>
<dbReference type="GO" id="GO:0005886">
    <property type="term" value="C:plasma membrane"/>
    <property type="evidence" value="ECO:0007669"/>
    <property type="project" value="UniProtKB-SubCell"/>
</dbReference>
<keyword evidence="6" id="KW-0963">Cytoplasm</keyword>
<evidence type="ECO:0000256" key="1">
    <source>
        <dbReference type="ARBA" id="ARBA00004236"/>
    </source>
</evidence>
<dbReference type="SMART" id="SM00801">
    <property type="entry name" value="dDENN"/>
    <property type="match status" value="1"/>
</dbReference>
<dbReference type="Pfam" id="PF02141">
    <property type="entry name" value="DENN"/>
    <property type="match status" value="1"/>
</dbReference>
<evidence type="ECO:0000256" key="2">
    <source>
        <dbReference type="ARBA" id="ARBA00004496"/>
    </source>
</evidence>
<feature type="compositionally biased region" description="Polar residues" evidence="10">
    <location>
        <begin position="1274"/>
        <end position="1286"/>
    </location>
</feature>
<evidence type="ECO:0000256" key="6">
    <source>
        <dbReference type="ARBA" id="ARBA00022490"/>
    </source>
</evidence>
<dbReference type="GO" id="GO:0005829">
    <property type="term" value="C:cytosol"/>
    <property type="evidence" value="ECO:0007669"/>
    <property type="project" value="TreeGrafter"/>
</dbReference>
<feature type="region of interest" description="Disordered" evidence="10">
    <location>
        <begin position="134"/>
        <end position="160"/>
    </location>
</feature>
<feature type="compositionally biased region" description="Basic and acidic residues" evidence="10">
    <location>
        <begin position="1189"/>
        <end position="1201"/>
    </location>
</feature>
<feature type="compositionally biased region" description="Low complexity" evidence="10">
    <location>
        <begin position="822"/>
        <end position="836"/>
    </location>
</feature>
<comment type="caution">
    <text evidence="12">The sequence shown here is derived from an EMBL/GenBank/DDBJ whole genome shotgun (WGS) entry which is preliminary data.</text>
</comment>
<feature type="compositionally biased region" description="Basic and acidic residues" evidence="10">
    <location>
        <begin position="134"/>
        <end position="146"/>
    </location>
</feature>
<dbReference type="SMART" id="SM00800">
    <property type="entry name" value="uDENN"/>
    <property type="match status" value="1"/>
</dbReference>
<dbReference type="OrthoDB" id="6282239at2759"/>
<comment type="subcellular location">
    <subcellularLocation>
        <location evidence="1">Cell membrane</location>
    </subcellularLocation>
    <subcellularLocation>
        <location evidence="2">Cytoplasm</location>
    </subcellularLocation>
</comment>
<keyword evidence="7" id="KW-0344">Guanine-nucleotide releasing factor</keyword>
<organism evidence="12 13">
    <name type="scientific">Brachionus calyciflorus</name>
    <dbReference type="NCBI Taxonomy" id="104777"/>
    <lineage>
        <taxon>Eukaryota</taxon>
        <taxon>Metazoa</taxon>
        <taxon>Spiralia</taxon>
        <taxon>Gnathifera</taxon>
        <taxon>Rotifera</taxon>
        <taxon>Eurotatoria</taxon>
        <taxon>Monogononta</taxon>
        <taxon>Pseudotrocha</taxon>
        <taxon>Ploima</taxon>
        <taxon>Brachionidae</taxon>
        <taxon>Brachionus</taxon>
    </lineage>
</organism>
<sequence>MMSSDLKKYFCPRLIDFIIIVGCKEPATPSQLISKHLNQIDPHGDKFPRTQLPELLRRYPFEDHADFMLPQDVIYFCQPEGCSNINCSNQEKANANRDTASFIFTLTEKDSARVRYGVCINFFRPIEKKYERQKTKSKCQNETKLDTDEETSNDLGKKLRKKRNKKASEIKYTHTLTSLCIISHHPFFSLFRECLNILRRIIEACHLRVLASKPSIPSSNSSSNLNNVTNSKNFRDTVWGILTGSSGTKSTEQISSLVACEIREIETWILRLLSAPVPVPGKTKLIIDILPNEAPMLFALPDHTRFNLVDFPLHLPLELLGVDICIKVYSLIILENKVLFQSSDYNALTMSIMAFVAMLYPLEYMFPIIPLLPRCMNETEQLLLAPTPYIIGIPASFLAYKNNFLLPDDVWLIDLDRTKIIPPKHSEPIPEIPEPEYSILKNHLNQALASLSSSPQPIKNFEIFFNQQNQNSTSNKDNIESINRSFNQLIYGNDVDSVDVATRITMVQYLNSKNILGNFNEHTRTLRLYPRPVVAFQYNSFIRSRPIKSSFIIKLAKTQAVEFLAEWSLSPSNVAFLRIQTGIFDPSLIGDKPKWYCRYLTPIQFKTYEDKSTLAAAIQFSNQENLKNKTQSEEEETDGSVASDDHYSSSSSLNASVELDTSLTENHYEEVRPIQAYTPDGKPLGMFPKTQATTMCVDIETVYSPPVDADFKDLIERSPSVASSNAETSSITSSASSSSIENSFENSKNHPVYSDEENYNNENLSSNTDDENTTKNNFTLRDKLKKITSSDSKSSSATMTPVNKNFPKSPFDIQETRQAQRTNSSSSTHTVTTPKTANNKKQSSFMFMSQLGDELIHDVTSKARSLSSKKFSSILRDDSKEKPEILNLKQSLSNMALKSIDGNNNNLTRNELKQNDLELVQNGQTLSTSDTSANLNNENQQFLKEVLTNVLEGQGIGWLKLNRIKRLMEDENYRNFVLSRLNTSLDKKLSSDEEHIEDVKVSKATFKGMSRLLNAIIAGLEQTYANNGLGGMASAFQLLEIAHTHYYGAESSGKGGSLDGNSPMSEKSNSPFDSKENLSQISTTNNNQASNSNGKNLTSSNSFNGLKQNIANQQFNIQTTGSIVTQLGNLWSNSKLNSFTKNFTGNLNDFKKHVESNYDTSHIQSPSANKSIANSLSSFSNYALSQNDRTKDLNNLNKDKINQGSKQNETAQSERLKRPSHLIKHNSLDENLKKSTDTVSQSIKALTPSANKTDISANTNLAPRQNIKPKINHHSINPQNNQNDETPSIINELKTESLKSSPSGSISSQLNFKNSKFSSRESSINSIPLAKSKLSAGFRYSKGCISQVLVPSQLPPSQTQVSNADIRTYLFETMVTNPRSPLWDQMQFWEDVFLDAVAQERDIIGLDQGPSEMMERYSQLGNAERKRLELDEDHLLAVMLYNLISFMVMMRVSKDEIRRKIRRMLGKCHIGLTMSQQVNELLDCINFLGGNDIDLRPAGSRLMQKQSFTVHLGTDNKGDMLFMEVCDDCMILRSVKGEICQRWWFEKLVNMTYCPKTKVLCLWCKNEGETQLNKFYTKKCRDLYFSIKEAMEKAVSRLNSTLANSSVSPNVDELGGEFPIYDLKTNENGTLEICMDGIILKFGNIKELIELKRVKKCTTQKDDIFVLEEFDPKAKQIVLRKYKSTMASQICYSVLCVFSYMAAGKEHTHS</sequence>
<dbReference type="InterPro" id="IPR057469">
    <property type="entry name" value="PH_MADD"/>
</dbReference>
<feature type="region of interest" description="Disordered" evidence="10">
    <location>
        <begin position="719"/>
        <end position="840"/>
    </location>
</feature>
<keyword evidence="5" id="KW-1003">Cell membrane</keyword>
<proteinExistence type="inferred from homology"/>
<feature type="region of interest" description="Disordered" evidence="10">
    <location>
        <begin position="1189"/>
        <end position="1219"/>
    </location>
</feature>
<evidence type="ECO:0000256" key="8">
    <source>
        <dbReference type="ARBA" id="ARBA00022703"/>
    </source>
</evidence>
<evidence type="ECO:0000256" key="9">
    <source>
        <dbReference type="ARBA" id="ARBA00023136"/>
    </source>
</evidence>
<feature type="region of interest" description="Disordered" evidence="10">
    <location>
        <begin position="1051"/>
        <end position="1101"/>
    </location>
</feature>
<dbReference type="FunFam" id="3.40.50.11500:FF:000002">
    <property type="entry name" value="MAP kinase-activating death domain protein-like Protein"/>
    <property type="match status" value="1"/>
</dbReference>
<name>A0A813MLE8_9BILA</name>
<dbReference type="GO" id="GO:0042981">
    <property type="term" value="P:regulation of apoptotic process"/>
    <property type="evidence" value="ECO:0007669"/>
    <property type="project" value="TreeGrafter"/>
</dbReference>
<dbReference type="PANTHER" id="PTHR13008">
    <property type="entry name" value="MAP-KINASE ACTIVATING DEATH DOMAIN PROTEIN MADD /DENN/AEX-3 C.ELEGANS"/>
    <property type="match status" value="1"/>
</dbReference>
<dbReference type="InterPro" id="IPR037516">
    <property type="entry name" value="Tripartite_DENN"/>
</dbReference>
<dbReference type="InterPro" id="IPR056574">
    <property type="entry name" value="Death_MADD"/>
</dbReference>
<feature type="domain" description="UDENN" evidence="11">
    <location>
        <begin position="35"/>
        <end position="575"/>
    </location>
</feature>
<dbReference type="GO" id="GO:0005085">
    <property type="term" value="F:guanyl-nucleotide exchange factor activity"/>
    <property type="evidence" value="ECO:0007669"/>
    <property type="project" value="UniProtKB-KW"/>
</dbReference>
<dbReference type="Pfam" id="PF25328">
    <property type="entry name" value="PH_MADD"/>
    <property type="match status" value="1"/>
</dbReference>
<evidence type="ECO:0000256" key="5">
    <source>
        <dbReference type="ARBA" id="ARBA00022475"/>
    </source>
</evidence>
<dbReference type="Pfam" id="PF23629">
    <property type="entry name" value="Death_MADD"/>
    <property type="match status" value="1"/>
</dbReference>
<dbReference type="InterPro" id="IPR039980">
    <property type="entry name" value="MADD"/>
</dbReference>
<accession>A0A813MLE8</accession>
<keyword evidence="13" id="KW-1185">Reference proteome</keyword>
<dbReference type="InterPro" id="IPR043153">
    <property type="entry name" value="DENN_C"/>
</dbReference>
<feature type="compositionally biased region" description="Polar residues" evidence="10">
    <location>
        <begin position="1250"/>
        <end position="1263"/>
    </location>
</feature>
<dbReference type="InterPro" id="IPR005113">
    <property type="entry name" value="uDENN_dom"/>
</dbReference>
<evidence type="ECO:0000313" key="13">
    <source>
        <dbReference type="Proteomes" id="UP000663879"/>
    </source>
</evidence>
<dbReference type="SMART" id="SM00799">
    <property type="entry name" value="DENN"/>
    <property type="match status" value="1"/>
</dbReference>
<dbReference type="PANTHER" id="PTHR13008:SF7">
    <property type="entry name" value="MAP KINASE-ACTIVATING DEATH DOMAIN PROTEIN"/>
    <property type="match status" value="1"/>
</dbReference>
<dbReference type="InterPro" id="IPR005112">
    <property type="entry name" value="dDENN_dom"/>
</dbReference>
<gene>
    <name evidence="12" type="ORF">OXX778_LOCUS2405</name>
</gene>
<feature type="compositionally biased region" description="Low complexity" evidence="10">
    <location>
        <begin position="787"/>
        <end position="796"/>
    </location>
</feature>
<dbReference type="GO" id="GO:0032483">
    <property type="term" value="P:regulation of Rab protein signal transduction"/>
    <property type="evidence" value="ECO:0007669"/>
    <property type="project" value="TreeGrafter"/>
</dbReference>
<evidence type="ECO:0000256" key="4">
    <source>
        <dbReference type="ARBA" id="ARBA00017868"/>
    </source>
</evidence>
<dbReference type="PROSITE" id="PS50211">
    <property type="entry name" value="DENN"/>
    <property type="match status" value="1"/>
</dbReference>
<evidence type="ECO:0000313" key="12">
    <source>
        <dbReference type="EMBL" id="CAF0724275.1"/>
    </source>
</evidence>
<dbReference type="Proteomes" id="UP000663879">
    <property type="component" value="Unassembled WGS sequence"/>
</dbReference>
<evidence type="ECO:0000256" key="3">
    <source>
        <dbReference type="ARBA" id="ARBA00005978"/>
    </source>
</evidence>
<evidence type="ECO:0000256" key="10">
    <source>
        <dbReference type="SAM" id="MobiDB-lite"/>
    </source>
</evidence>
<feature type="compositionally biased region" description="Low complexity" evidence="10">
    <location>
        <begin position="1079"/>
        <end position="1093"/>
    </location>
</feature>
<dbReference type="Pfam" id="PF03456">
    <property type="entry name" value="uDENN"/>
    <property type="match status" value="1"/>
</dbReference>
<comment type="similarity">
    <text evidence="3">Belongs to the MADD family.</text>
</comment>
<dbReference type="GO" id="GO:0006915">
    <property type="term" value="P:apoptotic process"/>
    <property type="evidence" value="ECO:0007669"/>
    <property type="project" value="UniProtKB-KW"/>
</dbReference>
<protein>
    <recommendedName>
        <fullName evidence="4">MAP kinase-activating death domain protein</fullName>
    </recommendedName>
</protein>
<evidence type="ECO:0000256" key="7">
    <source>
        <dbReference type="ARBA" id="ARBA00022658"/>
    </source>
</evidence>
<feature type="compositionally biased region" description="Polar residues" evidence="10">
    <location>
        <begin position="1059"/>
        <end position="1072"/>
    </location>
</feature>
<dbReference type="EMBL" id="CAJNOC010000186">
    <property type="protein sequence ID" value="CAF0724275.1"/>
    <property type="molecule type" value="Genomic_DNA"/>
</dbReference>
<feature type="region of interest" description="Disordered" evidence="10">
    <location>
        <begin position="1250"/>
        <end position="1286"/>
    </location>
</feature>